<dbReference type="AlphaFoldDB" id="A0A629KMB5"/>
<evidence type="ECO:0000313" key="1">
    <source>
        <dbReference type="EMBL" id="EDF8922264.1"/>
    </source>
</evidence>
<dbReference type="EMBL" id="AAMCFY010000313">
    <property type="protein sequence ID" value="EDF8922264.1"/>
    <property type="molecule type" value="Genomic_DNA"/>
</dbReference>
<protein>
    <submittedName>
        <fullName evidence="1">Uncharacterized protein</fullName>
    </submittedName>
</protein>
<comment type="caution">
    <text evidence="1">The sequence shown here is derived from an EMBL/GenBank/DDBJ whole genome shotgun (WGS) entry which is preliminary data.</text>
</comment>
<name>A0A629KMB5_SALER</name>
<accession>A0A629KMB5</accession>
<gene>
    <name evidence="1" type="ORF">GCB20_25570</name>
</gene>
<proteinExistence type="predicted"/>
<sequence length="146" mass="17421">MKILIQLSNDWPENVSGNPVLDEWIYNVPWFGIEYFLLCEDGKVYQSYIKMPFSIEITEFQLFKHIHIDETSFILQATNEWPDGVNIRKGFISRRDERHLYNKKENGCWYVSPEGNDAVIIFDAPEIQEHKNRYNRMPIITYEVLD</sequence>
<organism evidence="1">
    <name type="scientific">Salmonella enterica</name>
    <name type="common">Salmonella choleraesuis</name>
    <dbReference type="NCBI Taxonomy" id="28901"/>
    <lineage>
        <taxon>Bacteria</taxon>
        <taxon>Pseudomonadati</taxon>
        <taxon>Pseudomonadota</taxon>
        <taxon>Gammaproteobacteria</taxon>
        <taxon>Enterobacterales</taxon>
        <taxon>Enterobacteriaceae</taxon>
        <taxon>Salmonella</taxon>
    </lineage>
</organism>
<reference evidence="1" key="1">
    <citation type="submission" date="2019-10" db="EMBL/GenBank/DDBJ databases">
        <authorList>
            <consortium name="PulseNet: The National Subtyping Network for Foodborne Disease Surveillance"/>
            <person name="Tarr C.L."/>
            <person name="Trees E."/>
            <person name="Katz L.S."/>
            <person name="Carleton-Romer H.A."/>
            <person name="Stroika S."/>
            <person name="Kucerova Z."/>
            <person name="Roache K.F."/>
            <person name="Sabol A.L."/>
            <person name="Besser J."/>
            <person name="Gerner-Smidt P."/>
        </authorList>
    </citation>
    <scope>NUCLEOTIDE SEQUENCE</scope>
    <source>
        <strain evidence="1">PNUSAS108628</strain>
    </source>
</reference>